<evidence type="ECO:0000313" key="2">
    <source>
        <dbReference type="Proteomes" id="UP000694005"/>
    </source>
</evidence>
<sequence length="51" mass="5951">FGNEFCPIHPTSSYNSRKCHQIFFFFLKMTFLLSHPHHLQVITTLSLSSIP</sequence>
<dbReference type="EMBL" id="LS974626">
    <property type="protein sequence ID" value="CAG7909781.1"/>
    <property type="molecule type" value="Genomic_DNA"/>
</dbReference>
<protein>
    <submittedName>
        <fullName evidence="1">Uncharacterized protein</fullName>
    </submittedName>
</protein>
<reference evidence="1 2" key="1">
    <citation type="submission" date="2021-07" db="EMBL/GenBank/DDBJ databases">
        <authorList>
            <consortium name="Genoscope - CEA"/>
            <person name="William W."/>
        </authorList>
    </citation>
    <scope>NUCLEOTIDE SEQUENCE [LARGE SCALE GENOMIC DNA]</scope>
</reference>
<proteinExistence type="predicted"/>
<name>A0A8D9I1D6_BRACM</name>
<accession>A0A8D9I1D6</accession>
<gene>
    <name evidence="1" type="ORF">BRAPAZ1V2_A10P10270.2</name>
</gene>
<evidence type="ECO:0000313" key="1">
    <source>
        <dbReference type="EMBL" id="CAG7909781.1"/>
    </source>
</evidence>
<organism evidence="1 2">
    <name type="scientific">Brassica campestris</name>
    <name type="common">Field mustard</name>
    <dbReference type="NCBI Taxonomy" id="3711"/>
    <lineage>
        <taxon>Eukaryota</taxon>
        <taxon>Viridiplantae</taxon>
        <taxon>Streptophyta</taxon>
        <taxon>Embryophyta</taxon>
        <taxon>Tracheophyta</taxon>
        <taxon>Spermatophyta</taxon>
        <taxon>Magnoliopsida</taxon>
        <taxon>eudicotyledons</taxon>
        <taxon>Gunneridae</taxon>
        <taxon>Pentapetalae</taxon>
        <taxon>rosids</taxon>
        <taxon>malvids</taxon>
        <taxon>Brassicales</taxon>
        <taxon>Brassicaceae</taxon>
        <taxon>Brassiceae</taxon>
        <taxon>Brassica</taxon>
    </lineage>
</organism>
<dbReference type="Proteomes" id="UP000694005">
    <property type="component" value="Chromosome A10"/>
</dbReference>
<feature type="non-terminal residue" evidence="1">
    <location>
        <position position="1"/>
    </location>
</feature>
<dbReference type="AlphaFoldDB" id="A0A8D9I1D6"/>
<dbReference type="Gramene" id="A10p10270.2_BraZ1">
    <property type="protein sequence ID" value="A10p10270.2_BraZ1.CDS.1"/>
    <property type="gene ID" value="A10g10270.2_BraZ1"/>
</dbReference>